<dbReference type="InterPro" id="IPR000873">
    <property type="entry name" value="AMP-dep_synth/lig_dom"/>
</dbReference>
<feature type="region of interest" description="Disordered" evidence="1">
    <location>
        <begin position="135"/>
        <end position="207"/>
    </location>
</feature>
<name>A0ABU8UU72_9ACTN</name>
<accession>A0ABU8UU72</accession>
<gene>
    <name evidence="3" type="ORF">WKI71_41245</name>
</gene>
<dbReference type="EMBL" id="JBBKAK010000001">
    <property type="protein sequence ID" value="MEJ8672440.1"/>
    <property type="molecule type" value="Genomic_DNA"/>
</dbReference>
<evidence type="ECO:0000313" key="4">
    <source>
        <dbReference type="Proteomes" id="UP001376459"/>
    </source>
</evidence>
<evidence type="ECO:0000256" key="1">
    <source>
        <dbReference type="SAM" id="MobiDB-lite"/>
    </source>
</evidence>
<organism evidence="3 4">
    <name type="scientific">Streptomyces machairae</name>
    <dbReference type="NCBI Taxonomy" id="3134109"/>
    <lineage>
        <taxon>Bacteria</taxon>
        <taxon>Bacillati</taxon>
        <taxon>Actinomycetota</taxon>
        <taxon>Actinomycetes</taxon>
        <taxon>Kitasatosporales</taxon>
        <taxon>Streptomycetaceae</taxon>
        <taxon>Streptomyces</taxon>
    </lineage>
</organism>
<dbReference type="Proteomes" id="UP001376459">
    <property type="component" value="Unassembled WGS sequence"/>
</dbReference>
<sequence length="207" mass="22072">MLRRAAEQWPERTALTVLPDAESWRTPRNRTYADLLADVHQAANALHHLGVRRHDTVALLSPNCDELVTALLAAQLAGIVTPVNPALAGDHVAELVRRAGARVVITASPELDPARSPPAPHSPARAWWTTCSSWAPPPTGRSPPRCPPWRTPSWPASATSRQTARATGSSASHPRPPTSPPSSTPAARPGRPNSPPIHTPTRSPTPG</sequence>
<dbReference type="InterPro" id="IPR050237">
    <property type="entry name" value="ATP-dep_AMP-bd_enzyme"/>
</dbReference>
<feature type="compositionally biased region" description="Pro residues" evidence="1">
    <location>
        <begin position="135"/>
        <end position="150"/>
    </location>
</feature>
<comment type="caution">
    <text evidence="3">The sequence shown here is derived from an EMBL/GenBank/DDBJ whole genome shotgun (WGS) entry which is preliminary data.</text>
</comment>
<dbReference type="Gene3D" id="3.40.50.12780">
    <property type="entry name" value="N-terminal domain of ligase-like"/>
    <property type="match status" value="1"/>
</dbReference>
<dbReference type="Pfam" id="PF00501">
    <property type="entry name" value="AMP-binding"/>
    <property type="match status" value="1"/>
</dbReference>
<dbReference type="PANTHER" id="PTHR43767">
    <property type="entry name" value="LONG-CHAIN-FATTY-ACID--COA LIGASE"/>
    <property type="match status" value="1"/>
</dbReference>
<keyword evidence="4" id="KW-1185">Reference proteome</keyword>
<reference evidence="3 4" key="1">
    <citation type="submission" date="2024-03" db="EMBL/GenBank/DDBJ databases">
        <title>Novel Streptomyces species of biotechnological and ecological value are a feature of Machair soil.</title>
        <authorList>
            <person name="Prole J.R."/>
            <person name="Goodfellow M."/>
            <person name="Allenby N."/>
            <person name="Ward A.C."/>
        </authorList>
    </citation>
    <scope>NUCLEOTIDE SEQUENCE [LARGE SCALE GENOMIC DNA]</scope>
    <source>
        <strain evidence="3 4">MS1.AVA.1</strain>
    </source>
</reference>
<feature type="compositionally biased region" description="Pro residues" evidence="1">
    <location>
        <begin position="174"/>
        <end position="183"/>
    </location>
</feature>
<evidence type="ECO:0000259" key="2">
    <source>
        <dbReference type="Pfam" id="PF00501"/>
    </source>
</evidence>
<dbReference type="SUPFAM" id="SSF56801">
    <property type="entry name" value="Acetyl-CoA synthetase-like"/>
    <property type="match status" value="1"/>
</dbReference>
<dbReference type="PANTHER" id="PTHR43767:SF1">
    <property type="entry name" value="NONRIBOSOMAL PEPTIDE SYNTHASE PES1 (EUROFUNG)-RELATED"/>
    <property type="match status" value="1"/>
</dbReference>
<feature type="domain" description="AMP-dependent synthetase/ligase" evidence="2">
    <location>
        <begin position="2"/>
        <end position="112"/>
    </location>
</feature>
<dbReference type="InterPro" id="IPR042099">
    <property type="entry name" value="ANL_N_sf"/>
</dbReference>
<evidence type="ECO:0000313" key="3">
    <source>
        <dbReference type="EMBL" id="MEJ8672440.1"/>
    </source>
</evidence>
<proteinExistence type="predicted"/>
<protein>
    <submittedName>
        <fullName evidence="3">AMP-binding protein</fullName>
    </submittedName>
</protein>
<feature type="compositionally biased region" description="Low complexity" evidence="1">
    <location>
        <begin position="156"/>
        <end position="173"/>
    </location>
</feature>
<feature type="compositionally biased region" description="Pro residues" evidence="1">
    <location>
        <begin position="192"/>
        <end position="207"/>
    </location>
</feature>